<sequence>MELRHLRYFIAVAEELHFGRAAQTLGISQPPLSQQIQTLEQELGARLFDRTNRRVELSEAGRLFLEEARAVLAQVDKAADVARRAQLGELGELKIGFTASAPFTSSIPQAIFSFRQKYPAVHLALKEMTSKDVAEQLEDRSIQVGIMRPLALPDSLVSFELLREPLVAIMRSDHPLAAGSEKGLYMSELAAEPFVFFPRSYGSGLYGQILELARDAGFSPLITQEAVEVMTIIGLVAAGLGVTVMPAPYQRMRIEGVVYRTLLDPKATTAVWLVQRKDEQSPMAKAFFELVTQAFANESSPAIGEDSSMQGRPLT</sequence>
<comment type="similarity">
    <text evidence="1">Belongs to the LysR transcriptional regulatory family.</text>
</comment>
<evidence type="ECO:0000256" key="2">
    <source>
        <dbReference type="ARBA" id="ARBA00023015"/>
    </source>
</evidence>
<organism evidence="6 7">
    <name type="scientific">Pseudomonas lijiangensis</name>
    <dbReference type="NCBI Taxonomy" id="2995658"/>
    <lineage>
        <taxon>Bacteria</taxon>
        <taxon>Pseudomonadati</taxon>
        <taxon>Pseudomonadota</taxon>
        <taxon>Gammaproteobacteria</taxon>
        <taxon>Pseudomonadales</taxon>
        <taxon>Pseudomonadaceae</taxon>
        <taxon>Pseudomonas</taxon>
    </lineage>
</organism>
<dbReference type="PANTHER" id="PTHR30346:SF17">
    <property type="entry name" value="LYSR FAMILY TRANSCRIPTIONAL REGULATOR"/>
    <property type="match status" value="1"/>
</dbReference>
<dbReference type="Proteomes" id="UP000683401">
    <property type="component" value="Chromosome"/>
</dbReference>
<dbReference type="EMBL" id="CP076668">
    <property type="protein sequence ID" value="QWU83586.1"/>
    <property type="molecule type" value="Genomic_DNA"/>
</dbReference>
<dbReference type="InterPro" id="IPR036390">
    <property type="entry name" value="WH_DNA-bd_sf"/>
</dbReference>
<gene>
    <name evidence="6" type="ORF">KQP88_01945</name>
</gene>
<dbReference type="SUPFAM" id="SSF46785">
    <property type="entry name" value="Winged helix' DNA-binding domain"/>
    <property type="match status" value="1"/>
</dbReference>
<dbReference type="Pfam" id="PF03466">
    <property type="entry name" value="LysR_substrate"/>
    <property type="match status" value="1"/>
</dbReference>
<dbReference type="InterPro" id="IPR036388">
    <property type="entry name" value="WH-like_DNA-bd_sf"/>
</dbReference>
<keyword evidence="4" id="KW-0804">Transcription</keyword>
<dbReference type="InterPro" id="IPR000847">
    <property type="entry name" value="LysR_HTH_N"/>
</dbReference>
<feature type="domain" description="HTH lysR-type" evidence="5">
    <location>
        <begin position="1"/>
        <end position="58"/>
    </location>
</feature>
<reference evidence="7" key="1">
    <citation type="submission" date="2021-06" db="EMBL/GenBank/DDBJ databases">
        <title>Identification of Pseudomonas cichorii causing bacterial leaf black spot of flue-cured tobacco, a new disease in China.</title>
        <authorList>
            <person name="Lu C.-H."/>
        </authorList>
    </citation>
    <scope>NUCLEOTIDE SEQUENCE [LARGE SCALE GENOMIC DNA]</scope>
    <source>
        <strain evidence="7">LJ2</strain>
    </source>
</reference>
<dbReference type="CDD" id="cd08414">
    <property type="entry name" value="PBP2_LTTR_aromatics_like"/>
    <property type="match status" value="1"/>
</dbReference>
<evidence type="ECO:0000313" key="6">
    <source>
        <dbReference type="EMBL" id="QWU83586.1"/>
    </source>
</evidence>
<evidence type="ECO:0000256" key="3">
    <source>
        <dbReference type="ARBA" id="ARBA00023125"/>
    </source>
</evidence>
<keyword evidence="7" id="KW-1185">Reference proteome</keyword>
<dbReference type="SUPFAM" id="SSF53850">
    <property type="entry name" value="Periplasmic binding protein-like II"/>
    <property type="match status" value="1"/>
</dbReference>
<evidence type="ECO:0000313" key="7">
    <source>
        <dbReference type="Proteomes" id="UP000683401"/>
    </source>
</evidence>
<name>A0ABX8HSL6_9PSED</name>
<accession>A0ABX8HSL6</accession>
<proteinExistence type="inferred from homology"/>
<dbReference type="PANTHER" id="PTHR30346">
    <property type="entry name" value="TRANSCRIPTIONAL DUAL REGULATOR HCAR-RELATED"/>
    <property type="match status" value="1"/>
</dbReference>
<dbReference type="Pfam" id="PF00126">
    <property type="entry name" value="HTH_1"/>
    <property type="match status" value="1"/>
</dbReference>
<dbReference type="Gene3D" id="3.40.190.10">
    <property type="entry name" value="Periplasmic binding protein-like II"/>
    <property type="match status" value="2"/>
</dbReference>
<keyword evidence="2" id="KW-0805">Transcription regulation</keyword>
<dbReference type="PRINTS" id="PR00039">
    <property type="entry name" value="HTHLYSR"/>
</dbReference>
<protein>
    <submittedName>
        <fullName evidence="6">LysR family transcriptional regulator</fullName>
    </submittedName>
</protein>
<keyword evidence="3" id="KW-0238">DNA-binding</keyword>
<evidence type="ECO:0000256" key="1">
    <source>
        <dbReference type="ARBA" id="ARBA00009437"/>
    </source>
</evidence>
<dbReference type="Gene3D" id="1.10.10.10">
    <property type="entry name" value="Winged helix-like DNA-binding domain superfamily/Winged helix DNA-binding domain"/>
    <property type="match status" value="1"/>
</dbReference>
<dbReference type="RefSeq" id="WP_200993952.1">
    <property type="nucleotide sequence ID" value="NZ_CP076668.1"/>
</dbReference>
<evidence type="ECO:0000259" key="5">
    <source>
        <dbReference type="PROSITE" id="PS50931"/>
    </source>
</evidence>
<evidence type="ECO:0000256" key="4">
    <source>
        <dbReference type="ARBA" id="ARBA00023163"/>
    </source>
</evidence>
<dbReference type="InterPro" id="IPR005119">
    <property type="entry name" value="LysR_subst-bd"/>
</dbReference>
<dbReference type="PROSITE" id="PS50931">
    <property type="entry name" value="HTH_LYSR"/>
    <property type="match status" value="1"/>
</dbReference>